<protein>
    <recommendedName>
        <fullName evidence="4 8">GPI inositol-deacylase</fullName>
        <ecNumber evidence="8">3.1.-.-</ecNumber>
    </recommendedName>
</protein>
<name>A0A6A5TQ26_9PLEO</name>
<keyword evidence="8" id="KW-0813">Transport</keyword>
<evidence type="ECO:0000256" key="4">
    <source>
        <dbReference type="ARBA" id="ARBA00015856"/>
    </source>
</evidence>
<evidence type="ECO:0000313" key="10">
    <source>
        <dbReference type="EMBL" id="KAF1955023.1"/>
    </source>
</evidence>
<dbReference type="InterPro" id="IPR012908">
    <property type="entry name" value="PGAP1-ab_dom-like"/>
</dbReference>
<dbReference type="GO" id="GO:0005739">
    <property type="term" value="C:mitochondrion"/>
    <property type="evidence" value="ECO:0007669"/>
    <property type="project" value="UniProtKB-SubCell"/>
</dbReference>
<evidence type="ECO:0000256" key="7">
    <source>
        <dbReference type="ARBA" id="ARBA00023136"/>
    </source>
</evidence>
<evidence type="ECO:0000259" key="9">
    <source>
        <dbReference type="Pfam" id="PF07819"/>
    </source>
</evidence>
<keyword evidence="7 8" id="KW-0472">Membrane</keyword>
<dbReference type="InterPro" id="IPR052374">
    <property type="entry name" value="SERAC1"/>
</dbReference>
<evidence type="ECO:0000256" key="3">
    <source>
        <dbReference type="ARBA" id="ARBA00004370"/>
    </source>
</evidence>
<dbReference type="PANTHER" id="PTHR48182:SF2">
    <property type="entry name" value="PROTEIN SERAC1"/>
    <property type="match status" value="1"/>
</dbReference>
<dbReference type="PANTHER" id="PTHR48182">
    <property type="entry name" value="PROTEIN SERAC1"/>
    <property type="match status" value="1"/>
</dbReference>
<dbReference type="Pfam" id="PF07819">
    <property type="entry name" value="PGAP1"/>
    <property type="match status" value="1"/>
</dbReference>
<dbReference type="EMBL" id="ML976996">
    <property type="protein sequence ID" value="KAF1955023.1"/>
    <property type="molecule type" value="Genomic_DNA"/>
</dbReference>
<comment type="function">
    <text evidence="1 8">Involved in inositol deacylation of GPI-anchored proteins which plays important roles in the quality control and ER-associated degradation of GPI-anchored proteins.</text>
</comment>
<dbReference type="EC" id="3.1.-.-" evidence="8"/>
<evidence type="ECO:0000256" key="8">
    <source>
        <dbReference type="RuleBase" id="RU365011"/>
    </source>
</evidence>
<accession>A0A6A5TQ26</accession>
<sequence length="135" mass="14917">RGPHGLTVLHNPAEPLIDFVFIHGLRGGSRKTWSKMSNPAHFWPAAWLPMEPCFRNVRIHTFGYNSDWGARKGSSVTVHDFGQALLAEMYSSPSIGGQDNDTPIVFVAHSMGGIVVKKVLVLAKQDPNYHKLAAR</sequence>
<evidence type="ECO:0000256" key="6">
    <source>
        <dbReference type="ARBA" id="ARBA00023128"/>
    </source>
</evidence>
<dbReference type="SUPFAM" id="SSF53474">
    <property type="entry name" value="alpha/beta-Hydrolases"/>
    <property type="match status" value="1"/>
</dbReference>
<dbReference type="InterPro" id="IPR029058">
    <property type="entry name" value="AB_hydrolase_fold"/>
</dbReference>
<proteinExistence type="inferred from homology"/>
<keyword evidence="6" id="KW-0496">Mitochondrion</keyword>
<keyword evidence="11" id="KW-1185">Reference proteome</keyword>
<keyword evidence="8" id="KW-0378">Hydrolase</keyword>
<dbReference type="GO" id="GO:0005789">
    <property type="term" value="C:endoplasmic reticulum membrane"/>
    <property type="evidence" value="ECO:0007669"/>
    <property type="project" value="UniProtKB-SubCell"/>
</dbReference>
<dbReference type="AlphaFoldDB" id="A0A6A5TQ26"/>
<keyword evidence="8" id="KW-0653">Protein transport</keyword>
<dbReference type="Proteomes" id="UP000800035">
    <property type="component" value="Unassembled WGS sequence"/>
</dbReference>
<reference evidence="10" key="1">
    <citation type="journal article" date="2020" name="Stud. Mycol.">
        <title>101 Dothideomycetes genomes: a test case for predicting lifestyles and emergence of pathogens.</title>
        <authorList>
            <person name="Haridas S."/>
            <person name="Albert R."/>
            <person name="Binder M."/>
            <person name="Bloem J."/>
            <person name="Labutti K."/>
            <person name="Salamov A."/>
            <person name="Andreopoulos B."/>
            <person name="Baker S."/>
            <person name="Barry K."/>
            <person name="Bills G."/>
            <person name="Bluhm B."/>
            <person name="Cannon C."/>
            <person name="Castanera R."/>
            <person name="Culley D."/>
            <person name="Daum C."/>
            <person name="Ezra D."/>
            <person name="Gonzalez J."/>
            <person name="Henrissat B."/>
            <person name="Kuo A."/>
            <person name="Liang C."/>
            <person name="Lipzen A."/>
            <person name="Lutzoni F."/>
            <person name="Magnuson J."/>
            <person name="Mondo S."/>
            <person name="Nolan M."/>
            <person name="Ohm R."/>
            <person name="Pangilinan J."/>
            <person name="Park H.-J."/>
            <person name="Ramirez L."/>
            <person name="Alfaro M."/>
            <person name="Sun H."/>
            <person name="Tritt A."/>
            <person name="Yoshinaga Y."/>
            <person name="Zwiers L.-H."/>
            <person name="Turgeon B."/>
            <person name="Goodwin S."/>
            <person name="Spatafora J."/>
            <person name="Crous P."/>
            <person name="Grigoriev I."/>
        </authorList>
    </citation>
    <scope>NUCLEOTIDE SEQUENCE</scope>
    <source>
        <strain evidence="10">CBS 675.92</strain>
    </source>
</reference>
<comment type="similarity">
    <text evidence="8">Belongs to the GPI inositol-deacylase family.</text>
</comment>
<dbReference type="Gene3D" id="3.40.50.1820">
    <property type="entry name" value="alpha/beta hydrolase"/>
    <property type="match status" value="1"/>
</dbReference>
<evidence type="ECO:0000256" key="2">
    <source>
        <dbReference type="ARBA" id="ARBA00004173"/>
    </source>
</evidence>
<gene>
    <name evidence="10" type="ORF">CC80DRAFT_395054</name>
</gene>
<evidence type="ECO:0000256" key="1">
    <source>
        <dbReference type="ARBA" id="ARBA00003496"/>
    </source>
</evidence>
<feature type="non-terminal residue" evidence="10">
    <location>
        <position position="1"/>
    </location>
</feature>
<evidence type="ECO:0000313" key="11">
    <source>
        <dbReference type="Proteomes" id="UP000800035"/>
    </source>
</evidence>
<dbReference type="GO" id="GO:0015031">
    <property type="term" value="P:protein transport"/>
    <property type="evidence" value="ECO:0007669"/>
    <property type="project" value="UniProtKB-KW"/>
</dbReference>
<organism evidence="10 11">
    <name type="scientific">Byssothecium circinans</name>
    <dbReference type="NCBI Taxonomy" id="147558"/>
    <lineage>
        <taxon>Eukaryota</taxon>
        <taxon>Fungi</taxon>
        <taxon>Dikarya</taxon>
        <taxon>Ascomycota</taxon>
        <taxon>Pezizomycotina</taxon>
        <taxon>Dothideomycetes</taxon>
        <taxon>Pleosporomycetidae</taxon>
        <taxon>Pleosporales</taxon>
        <taxon>Massarineae</taxon>
        <taxon>Massarinaceae</taxon>
        <taxon>Byssothecium</taxon>
    </lineage>
</organism>
<dbReference type="GO" id="GO:0016788">
    <property type="term" value="F:hydrolase activity, acting on ester bonds"/>
    <property type="evidence" value="ECO:0007669"/>
    <property type="project" value="InterPro"/>
</dbReference>
<dbReference type="OrthoDB" id="5086500at2759"/>
<feature type="domain" description="GPI inositol-deacylase PGAP1-like alpha/beta" evidence="9">
    <location>
        <begin position="20"/>
        <end position="124"/>
    </location>
</feature>
<evidence type="ECO:0000256" key="5">
    <source>
        <dbReference type="ARBA" id="ARBA00022824"/>
    </source>
</evidence>
<feature type="non-terminal residue" evidence="10">
    <location>
        <position position="135"/>
    </location>
</feature>
<keyword evidence="5 8" id="KW-0256">Endoplasmic reticulum</keyword>
<comment type="subcellular location">
    <subcellularLocation>
        <location evidence="8">Endoplasmic reticulum membrane</location>
    </subcellularLocation>
    <subcellularLocation>
        <location evidence="3">Membrane</location>
    </subcellularLocation>
    <subcellularLocation>
        <location evidence="2">Mitochondrion</location>
    </subcellularLocation>
</comment>